<dbReference type="InterPro" id="IPR025709">
    <property type="entry name" value="Leu_tRNA-synth_edit"/>
</dbReference>
<feature type="domain" description="Methionyl/Valyl/Leucyl/Isoleucyl-tRNA synthetase anticodon-binding" evidence="13">
    <location>
        <begin position="716"/>
        <end position="836"/>
    </location>
</feature>
<dbReference type="InterPro" id="IPR002302">
    <property type="entry name" value="Leu-tRNA-ligase"/>
</dbReference>
<comment type="similarity">
    <text evidence="1 9 10">Belongs to the class-I aminoacyl-tRNA synthetase family.</text>
</comment>
<reference evidence="16" key="1">
    <citation type="journal article" date="2019" name="Int. J. Syst. Evol. Microbiol.">
        <title>The Global Catalogue of Microorganisms (GCM) 10K type strain sequencing project: providing services to taxonomists for standard genome sequencing and annotation.</title>
        <authorList>
            <consortium name="The Broad Institute Genomics Platform"/>
            <consortium name="The Broad Institute Genome Sequencing Center for Infectious Disease"/>
            <person name="Wu L."/>
            <person name="Ma J."/>
        </authorList>
    </citation>
    <scope>NUCLEOTIDE SEQUENCE [LARGE SCALE GENOMIC DNA]</scope>
    <source>
        <strain evidence="16">JCM 18956</strain>
    </source>
</reference>
<keyword evidence="3 9" id="KW-0436">Ligase</keyword>
<dbReference type="InterPro" id="IPR009008">
    <property type="entry name" value="Val/Leu/Ile-tRNA-synth_edit"/>
</dbReference>
<name>A0ABP8VLG1_9MICO</name>
<feature type="domain" description="Leucyl-tRNA synthetase editing" evidence="14">
    <location>
        <begin position="252"/>
        <end position="464"/>
    </location>
</feature>
<evidence type="ECO:0000259" key="12">
    <source>
        <dbReference type="Pfam" id="PF00133"/>
    </source>
</evidence>
<keyword evidence="7 9" id="KW-0030">Aminoacyl-tRNA synthetase</keyword>
<dbReference type="Pfam" id="PF00133">
    <property type="entry name" value="tRNA-synt_1"/>
    <property type="match status" value="2"/>
</dbReference>
<dbReference type="Gene3D" id="3.90.740.10">
    <property type="entry name" value="Valyl/Leucyl/Isoleucyl-tRNA synthetase, editing domain"/>
    <property type="match status" value="1"/>
</dbReference>
<evidence type="ECO:0000256" key="2">
    <source>
        <dbReference type="ARBA" id="ARBA00022490"/>
    </source>
</evidence>
<sequence length="875" mass="96827">MASEHDQTLPDAVASDAPRVDTVASDADDASRYDFAKLQAKWQKIWDETQPFTISDPTDKRPRKYVMDMFSYPSGDLHMGHAEAFAFGDIVARYWWQQGFQVLHPVGWDSFGLPAENAAIKRGTDPREWTYANIDQQRASMKAYGVAVDWTRELHTSDPEYYKWNQWLFLKMYEKGLAYRKDSWVNWDPVDQTVLANEQVLADGTSDRSGAVVVKKKLTQWYFKITDYADRLLDDLNQLEGSWPPKVLAMQRNWIGRSTGADVHFTVEGRTERVTVFTTRPDTLYGVTFMVVAPESDLAAELVSGQDDAMIRAGFQDYLTQVQKSSEIERMATDRPKTGVFLGRYAVNPLTGERLPIWAADYVLADYGHGAVMAVPAHDQRDLDFARKFDLPVRVVVDVNAPVTGLIPTLEIDENGQAILPDDLPPVDPAVTGVALTGVGRLINSGPFDGLSKSNAIKRVVETLEGADNGRAAKTYRLRDWLISRQRYWGTPIPIIHGADGVEIPVPEDQLPVELPPTEGLDLKPKGSSPLGAATDWVNVPDPRDGSPALRDADTMDTFVDSSWYYLRYMNPNDDTRAFDPAEADKWAPVDQYVGGVEHAILHLLYARFITKVLFDLGYVNFTEPFSALLNQGMVLSGGSKMSKSKGGVNLGDELSSHGVDAIRLTMAFAGPPEDDINWEDVSPAGAAKFLARAFRLANDVTSTPDAVWADGDVALRRQTHRLLADAPSLVEAFKFNSVVARLMELVNAIRKVIDSGAGPADPAVREATETVTLVLSLFSPYTASEMWERLGYDSNVATFGWRKADPTLLVETSVTAIVQVNGKVKDRFEVSPKITSDELEALARASHAVAKAVGEKEIVNVIVRAPKLVNIAVR</sequence>
<keyword evidence="5 9" id="KW-0067">ATP-binding</keyword>
<feature type="domain" description="Aminoacyl-tRNA synthetase class Ia" evidence="12">
    <location>
        <begin position="478"/>
        <end position="679"/>
    </location>
</feature>
<comment type="subcellular location">
    <subcellularLocation>
        <location evidence="9">Cytoplasm</location>
    </subcellularLocation>
</comment>
<feature type="short sequence motif" description="'HIGH' region" evidence="9">
    <location>
        <begin position="71"/>
        <end position="81"/>
    </location>
</feature>
<dbReference type="EC" id="6.1.1.4" evidence="9"/>
<evidence type="ECO:0000259" key="14">
    <source>
        <dbReference type="Pfam" id="PF13603"/>
    </source>
</evidence>
<dbReference type="Gene3D" id="1.10.730.10">
    <property type="entry name" value="Isoleucyl-tRNA Synthetase, Domain 1"/>
    <property type="match status" value="1"/>
</dbReference>
<dbReference type="InterPro" id="IPR009080">
    <property type="entry name" value="tRNAsynth_Ia_anticodon-bd"/>
</dbReference>
<dbReference type="NCBIfam" id="TIGR00396">
    <property type="entry name" value="leuS_bact"/>
    <property type="match status" value="1"/>
</dbReference>
<dbReference type="InterPro" id="IPR014729">
    <property type="entry name" value="Rossmann-like_a/b/a_fold"/>
</dbReference>
<dbReference type="PANTHER" id="PTHR43740">
    <property type="entry name" value="LEUCYL-TRNA SYNTHETASE"/>
    <property type="match status" value="1"/>
</dbReference>
<dbReference type="SUPFAM" id="SSF52374">
    <property type="entry name" value="Nucleotidylyl transferase"/>
    <property type="match status" value="1"/>
</dbReference>
<dbReference type="Gene3D" id="3.40.50.620">
    <property type="entry name" value="HUPs"/>
    <property type="match status" value="2"/>
</dbReference>
<proteinExistence type="inferred from homology"/>
<evidence type="ECO:0000259" key="13">
    <source>
        <dbReference type="Pfam" id="PF08264"/>
    </source>
</evidence>
<feature type="region of interest" description="Disordered" evidence="11">
    <location>
        <begin position="1"/>
        <end position="25"/>
    </location>
</feature>
<dbReference type="PANTHER" id="PTHR43740:SF2">
    <property type="entry name" value="LEUCINE--TRNA LIGASE, MITOCHONDRIAL"/>
    <property type="match status" value="1"/>
</dbReference>
<dbReference type="Gene3D" id="3.10.20.590">
    <property type="match status" value="1"/>
</dbReference>
<evidence type="ECO:0000256" key="6">
    <source>
        <dbReference type="ARBA" id="ARBA00022917"/>
    </source>
</evidence>
<comment type="catalytic activity">
    <reaction evidence="8 9">
        <text>tRNA(Leu) + L-leucine + ATP = L-leucyl-tRNA(Leu) + AMP + diphosphate</text>
        <dbReference type="Rhea" id="RHEA:11688"/>
        <dbReference type="Rhea" id="RHEA-COMP:9613"/>
        <dbReference type="Rhea" id="RHEA-COMP:9622"/>
        <dbReference type="ChEBI" id="CHEBI:30616"/>
        <dbReference type="ChEBI" id="CHEBI:33019"/>
        <dbReference type="ChEBI" id="CHEBI:57427"/>
        <dbReference type="ChEBI" id="CHEBI:78442"/>
        <dbReference type="ChEBI" id="CHEBI:78494"/>
        <dbReference type="ChEBI" id="CHEBI:456215"/>
        <dbReference type="EC" id="6.1.1.4"/>
    </reaction>
</comment>
<evidence type="ECO:0000256" key="4">
    <source>
        <dbReference type="ARBA" id="ARBA00022741"/>
    </source>
</evidence>
<dbReference type="InterPro" id="IPR013155">
    <property type="entry name" value="M/V/L/I-tRNA-synth_anticd-bd"/>
</dbReference>
<evidence type="ECO:0000256" key="7">
    <source>
        <dbReference type="ARBA" id="ARBA00023146"/>
    </source>
</evidence>
<gene>
    <name evidence="9 15" type="primary">leuS</name>
    <name evidence="15" type="ORF">GCM10025780_05230</name>
</gene>
<dbReference type="CDD" id="cd00812">
    <property type="entry name" value="LeuRS_core"/>
    <property type="match status" value="1"/>
</dbReference>
<protein>
    <recommendedName>
        <fullName evidence="9">Leucine--tRNA ligase</fullName>
        <ecNumber evidence="9">6.1.1.4</ecNumber>
    </recommendedName>
    <alternativeName>
        <fullName evidence="9">Leucyl-tRNA synthetase</fullName>
        <shortName evidence="9">LeuRS</shortName>
    </alternativeName>
</protein>
<dbReference type="InterPro" id="IPR002300">
    <property type="entry name" value="aa-tRNA-synth_Ia"/>
</dbReference>
<evidence type="ECO:0000256" key="1">
    <source>
        <dbReference type="ARBA" id="ARBA00005594"/>
    </source>
</evidence>
<keyword evidence="6 9" id="KW-0648">Protein biosynthesis</keyword>
<keyword evidence="2 9" id="KW-0963">Cytoplasm</keyword>
<feature type="binding site" evidence="9">
    <location>
        <position position="644"/>
    </location>
    <ligand>
        <name>ATP</name>
        <dbReference type="ChEBI" id="CHEBI:30616"/>
    </ligand>
</feature>
<dbReference type="PROSITE" id="PS00178">
    <property type="entry name" value="AA_TRNA_LIGASE_I"/>
    <property type="match status" value="1"/>
</dbReference>
<evidence type="ECO:0000313" key="15">
    <source>
        <dbReference type="EMBL" id="GAA4666464.1"/>
    </source>
</evidence>
<evidence type="ECO:0000256" key="5">
    <source>
        <dbReference type="ARBA" id="ARBA00022840"/>
    </source>
</evidence>
<feature type="short sequence motif" description="'KMSKS' region" evidence="9">
    <location>
        <begin position="641"/>
        <end position="645"/>
    </location>
</feature>
<dbReference type="CDD" id="cd07958">
    <property type="entry name" value="Anticodon_Ia_Leu_BEm"/>
    <property type="match status" value="1"/>
</dbReference>
<evidence type="ECO:0000256" key="3">
    <source>
        <dbReference type="ARBA" id="ARBA00022598"/>
    </source>
</evidence>
<evidence type="ECO:0000313" key="16">
    <source>
        <dbReference type="Proteomes" id="UP001501295"/>
    </source>
</evidence>
<accession>A0ABP8VLG1</accession>
<dbReference type="GO" id="GO:0016874">
    <property type="term" value="F:ligase activity"/>
    <property type="evidence" value="ECO:0007669"/>
    <property type="project" value="UniProtKB-KW"/>
</dbReference>
<dbReference type="HAMAP" id="MF_00049_B">
    <property type="entry name" value="Leu_tRNA_synth_B"/>
    <property type="match status" value="1"/>
</dbReference>
<keyword evidence="16" id="KW-1185">Reference proteome</keyword>
<organism evidence="15 16">
    <name type="scientific">Frondihabitans cladoniiphilus</name>
    <dbReference type="NCBI Taxonomy" id="715785"/>
    <lineage>
        <taxon>Bacteria</taxon>
        <taxon>Bacillati</taxon>
        <taxon>Actinomycetota</taxon>
        <taxon>Actinomycetes</taxon>
        <taxon>Micrococcales</taxon>
        <taxon>Microbacteriaceae</taxon>
        <taxon>Frondihabitans</taxon>
    </lineage>
</organism>
<evidence type="ECO:0000256" key="11">
    <source>
        <dbReference type="SAM" id="MobiDB-lite"/>
    </source>
</evidence>
<dbReference type="Pfam" id="PF13603">
    <property type="entry name" value="tRNA-synt_1_2"/>
    <property type="match status" value="1"/>
</dbReference>
<dbReference type="Proteomes" id="UP001501295">
    <property type="component" value="Unassembled WGS sequence"/>
</dbReference>
<dbReference type="PRINTS" id="PR00985">
    <property type="entry name" value="TRNASYNTHLEU"/>
</dbReference>
<comment type="caution">
    <text evidence="15">The sequence shown here is derived from an EMBL/GenBank/DDBJ whole genome shotgun (WGS) entry which is preliminary data.</text>
</comment>
<evidence type="ECO:0000256" key="9">
    <source>
        <dbReference type="HAMAP-Rule" id="MF_00049"/>
    </source>
</evidence>
<evidence type="ECO:0000256" key="8">
    <source>
        <dbReference type="ARBA" id="ARBA00047469"/>
    </source>
</evidence>
<keyword evidence="4 9" id="KW-0547">Nucleotide-binding</keyword>
<dbReference type="Pfam" id="PF08264">
    <property type="entry name" value="Anticodon_1"/>
    <property type="match status" value="1"/>
</dbReference>
<evidence type="ECO:0000256" key="10">
    <source>
        <dbReference type="RuleBase" id="RU363035"/>
    </source>
</evidence>
<dbReference type="SUPFAM" id="SSF47323">
    <property type="entry name" value="Anticodon-binding domain of a subclass of class I aminoacyl-tRNA synthetases"/>
    <property type="match status" value="1"/>
</dbReference>
<dbReference type="EMBL" id="BAABLM010000001">
    <property type="protein sequence ID" value="GAA4666464.1"/>
    <property type="molecule type" value="Genomic_DNA"/>
</dbReference>
<dbReference type="SUPFAM" id="SSF50677">
    <property type="entry name" value="ValRS/IleRS/LeuRS editing domain"/>
    <property type="match status" value="1"/>
</dbReference>
<feature type="domain" description="Aminoacyl-tRNA synthetase class Ia" evidence="12">
    <location>
        <begin position="41"/>
        <end position="247"/>
    </location>
</feature>
<dbReference type="InterPro" id="IPR001412">
    <property type="entry name" value="aa-tRNA-synth_I_CS"/>
</dbReference>